<dbReference type="NCBIfam" id="TIGR04183">
    <property type="entry name" value="Por_Secre_tail"/>
    <property type="match status" value="1"/>
</dbReference>
<name>A0A444W656_9FLAO</name>
<dbReference type="Proteomes" id="UP000289775">
    <property type="component" value="Unassembled WGS sequence"/>
</dbReference>
<evidence type="ECO:0000256" key="2">
    <source>
        <dbReference type="SAM" id="MobiDB-lite"/>
    </source>
</evidence>
<evidence type="ECO:0000256" key="1">
    <source>
        <dbReference type="ARBA" id="ARBA00022729"/>
    </source>
</evidence>
<keyword evidence="6" id="KW-1185">Reference proteome</keyword>
<sequence>MKKTLLLGLMLLGAYSAKAQQFPTFEAEDINGNMHSVQDYLAEGKTVLLDISATWCAPCWNFHNAHTLEKIYETYGPGGSDEVVVIFVEGDPWTPANNLYGEGTSINYSPPRPPIGDWTEGVPYPIINDDNLINAVGLTGFPSLYRICPDGTYVQIPNSQMGNIQNIINSMNVCGTLTGASNHAKIESEDLRVCVANSNAAASASFTNYGTNAITSATFNIKNSSNEVVATKEYTGNVATYASATVTFDDAAYATGEYTVEIASINGAAPYSAANNNFNIVEANETSINAVVKVYTDNYPSEVSWAIKDSNGTTVANGGPYQPGDEDEYGAGGPDANTTKTHYVVLPEAIDCYSVVMYDGFGDGWIYGSTQHGIEIFSHDGTVSIFQKIVGSLNFGDELTTESAFKTNGILGNETFETAKFSIYPNPTNGILNFATQEAVNVSIVDLTGKVVFTASNINNGDSVNLSSLQAGMYIAKIKGTSTERIEKVVIK</sequence>
<dbReference type="Pfam" id="PF18962">
    <property type="entry name" value="Por_Secre_tail"/>
    <property type="match status" value="1"/>
</dbReference>
<proteinExistence type="predicted"/>
<feature type="signal peptide" evidence="3">
    <location>
        <begin position="1"/>
        <end position="19"/>
    </location>
</feature>
<organism evidence="5 6">
    <name type="scientific">Flavobacterium beibuense</name>
    <dbReference type="NCBI Taxonomy" id="657326"/>
    <lineage>
        <taxon>Bacteria</taxon>
        <taxon>Pseudomonadati</taxon>
        <taxon>Bacteroidota</taxon>
        <taxon>Flavobacteriia</taxon>
        <taxon>Flavobacteriales</taxon>
        <taxon>Flavobacteriaceae</taxon>
        <taxon>Flavobacterium</taxon>
    </lineage>
</organism>
<feature type="chain" id="PRO_5018982929" evidence="3">
    <location>
        <begin position="20"/>
        <end position="492"/>
    </location>
</feature>
<evidence type="ECO:0000256" key="3">
    <source>
        <dbReference type="SAM" id="SignalP"/>
    </source>
</evidence>
<dbReference type="RefSeq" id="WP_129752177.1">
    <property type="nucleotide sequence ID" value="NZ_JUIW01000011.1"/>
</dbReference>
<accession>A0A444W656</accession>
<dbReference type="Gene3D" id="3.40.30.10">
    <property type="entry name" value="Glutaredoxin"/>
    <property type="match status" value="1"/>
</dbReference>
<keyword evidence="1 3" id="KW-0732">Signal</keyword>
<evidence type="ECO:0000259" key="4">
    <source>
        <dbReference type="PROSITE" id="PS51352"/>
    </source>
</evidence>
<gene>
    <name evidence="5" type="ORF">NU09_3098</name>
</gene>
<feature type="region of interest" description="Disordered" evidence="2">
    <location>
        <begin position="314"/>
        <end position="334"/>
    </location>
</feature>
<dbReference type="InterPro" id="IPR013766">
    <property type="entry name" value="Thioredoxin_domain"/>
</dbReference>
<evidence type="ECO:0000313" key="6">
    <source>
        <dbReference type="Proteomes" id="UP000289775"/>
    </source>
</evidence>
<reference evidence="5 6" key="1">
    <citation type="submission" date="2014-12" db="EMBL/GenBank/DDBJ databases">
        <title>Genome sequence of Flavobacterium beibuense RSKm HC5.</title>
        <authorList>
            <person name="Kim J.F."/>
            <person name="Song J.Y."/>
            <person name="Kwak M.-J."/>
            <person name="Lee S.-W."/>
        </authorList>
    </citation>
    <scope>NUCLEOTIDE SEQUENCE [LARGE SCALE GENOMIC DNA]</scope>
    <source>
        <strain evidence="5 6">RSKm HC5</strain>
    </source>
</reference>
<dbReference type="SUPFAM" id="SSF52833">
    <property type="entry name" value="Thioredoxin-like"/>
    <property type="match status" value="1"/>
</dbReference>
<feature type="domain" description="Thioredoxin" evidence="4">
    <location>
        <begin position="16"/>
        <end position="191"/>
    </location>
</feature>
<dbReference type="InterPro" id="IPR036249">
    <property type="entry name" value="Thioredoxin-like_sf"/>
</dbReference>
<dbReference type="InterPro" id="IPR026444">
    <property type="entry name" value="Secre_tail"/>
</dbReference>
<dbReference type="EMBL" id="JUIW01000011">
    <property type="protein sequence ID" value="RYJ41355.1"/>
    <property type="molecule type" value="Genomic_DNA"/>
</dbReference>
<evidence type="ECO:0000313" key="5">
    <source>
        <dbReference type="EMBL" id="RYJ41355.1"/>
    </source>
</evidence>
<dbReference type="PROSITE" id="PS51352">
    <property type="entry name" value="THIOREDOXIN_2"/>
    <property type="match status" value="1"/>
</dbReference>
<dbReference type="OrthoDB" id="6278496at2"/>
<comment type="caution">
    <text evidence="5">The sequence shown here is derived from an EMBL/GenBank/DDBJ whole genome shotgun (WGS) entry which is preliminary data.</text>
</comment>
<protein>
    <submittedName>
        <fullName evidence="5">Alkyl hydroperoxide reductase/ Thiol specific antioxidant/ Mal allergen</fullName>
    </submittedName>
</protein>
<dbReference type="AlphaFoldDB" id="A0A444W656"/>